<dbReference type="PRINTS" id="PR00344">
    <property type="entry name" value="BCTRLSENSOR"/>
</dbReference>
<evidence type="ECO:0000259" key="19">
    <source>
        <dbReference type="PROSITE" id="PS50110"/>
    </source>
</evidence>
<dbReference type="PROSITE" id="PS50110">
    <property type="entry name" value="RESPONSE_REGULATORY"/>
    <property type="match status" value="1"/>
</dbReference>
<dbReference type="FunFam" id="3.30.565.10:FF:000010">
    <property type="entry name" value="Sensor histidine kinase RcsC"/>
    <property type="match status" value="1"/>
</dbReference>
<evidence type="ECO:0000256" key="3">
    <source>
        <dbReference type="ARBA" id="ARBA00006402"/>
    </source>
</evidence>
<dbReference type="SMART" id="SM00387">
    <property type="entry name" value="HATPase_c"/>
    <property type="match status" value="1"/>
</dbReference>
<keyword evidence="13 17" id="KW-0472">Membrane</keyword>
<dbReference type="SMART" id="SM00388">
    <property type="entry name" value="HisKA"/>
    <property type="match status" value="1"/>
</dbReference>
<organism evidence="21 22">
    <name type="scientific">Myxacorys almedinensis A</name>
    <dbReference type="NCBI Taxonomy" id="2690445"/>
    <lineage>
        <taxon>Bacteria</taxon>
        <taxon>Bacillati</taxon>
        <taxon>Cyanobacteriota</taxon>
        <taxon>Cyanophyceae</taxon>
        <taxon>Leptolyngbyales</taxon>
        <taxon>Leptolyngbyaceae</taxon>
        <taxon>Myxacorys</taxon>
        <taxon>Myxacorys almedinensis</taxon>
    </lineage>
</organism>
<evidence type="ECO:0000259" key="20">
    <source>
        <dbReference type="PROSITE" id="PS50885"/>
    </source>
</evidence>
<dbReference type="PROSITE" id="PS50109">
    <property type="entry name" value="HIS_KIN"/>
    <property type="match status" value="1"/>
</dbReference>
<feature type="domain" description="HAMP" evidence="20">
    <location>
        <begin position="241"/>
        <end position="304"/>
    </location>
</feature>
<dbReference type="InterPro" id="IPR003661">
    <property type="entry name" value="HisK_dim/P_dom"/>
</dbReference>
<dbReference type="InterPro" id="IPR005467">
    <property type="entry name" value="His_kinase_dom"/>
</dbReference>
<comment type="subcellular location">
    <subcellularLocation>
        <location evidence="2">Membrane</location>
    </subcellularLocation>
</comment>
<keyword evidence="12" id="KW-0902">Two-component regulatory system</keyword>
<dbReference type="AlphaFoldDB" id="A0A8J7ZBN2"/>
<gene>
    <name evidence="21" type="ORF">GS601_17150</name>
</gene>
<dbReference type="CDD" id="cd00082">
    <property type="entry name" value="HisKA"/>
    <property type="match status" value="1"/>
</dbReference>
<dbReference type="Gene3D" id="3.30.565.10">
    <property type="entry name" value="Histidine kinase-like ATPase, C-terminal domain"/>
    <property type="match status" value="1"/>
</dbReference>
<feature type="modified residue" description="4-aspartylphosphate" evidence="15">
    <location>
        <position position="636"/>
    </location>
</feature>
<keyword evidence="9" id="KW-0418">Kinase</keyword>
<dbReference type="InterPro" id="IPR004358">
    <property type="entry name" value="Sig_transdc_His_kin-like_C"/>
</dbReference>
<evidence type="ECO:0000259" key="18">
    <source>
        <dbReference type="PROSITE" id="PS50109"/>
    </source>
</evidence>
<dbReference type="Pfam" id="PF11845">
    <property type="entry name" value="Tll0287-like"/>
    <property type="match status" value="1"/>
</dbReference>
<evidence type="ECO:0000256" key="11">
    <source>
        <dbReference type="ARBA" id="ARBA00022989"/>
    </source>
</evidence>
<evidence type="ECO:0000256" key="4">
    <source>
        <dbReference type="ARBA" id="ARBA00012438"/>
    </source>
</evidence>
<dbReference type="InterPro" id="IPR003594">
    <property type="entry name" value="HATPase_dom"/>
</dbReference>
<reference evidence="21" key="1">
    <citation type="submission" date="2019-12" db="EMBL/GenBank/DDBJ databases">
        <title>High-Quality draft genome sequences of three cyanobacteria isolated from the limestone walls of the Old Cathedral of Coimbra.</title>
        <authorList>
            <person name="Tiago I."/>
            <person name="Soares F."/>
            <person name="Portugal A."/>
        </authorList>
    </citation>
    <scope>NUCLEOTIDE SEQUENCE</scope>
    <source>
        <strain evidence="21">A</strain>
    </source>
</reference>
<dbReference type="Pfam" id="PF00072">
    <property type="entry name" value="Response_reg"/>
    <property type="match status" value="1"/>
</dbReference>
<feature type="transmembrane region" description="Helical" evidence="17">
    <location>
        <begin position="218"/>
        <end position="239"/>
    </location>
</feature>
<dbReference type="Pfam" id="PF02518">
    <property type="entry name" value="HATPase_c"/>
    <property type="match status" value="1"/>
</dbReference>
<evidence type="ECO:0000256" key="7">
    <source>
        <dbReference type="ARBA" id="ARBA00022692"/>
    </source>
</evidence>
<dbReference type="GO" id="GO:0005524">
    <property type="term" value="F:ATP binding"/>
    <property type="evidence" value="ECO:0007669"/>
    <property type="project" value="UniProtKB-KW"/>
</dbReference>
<dbReference type="PANTHER" id="PTHR43047">
    <property type="entry name" value="TWO-COMPONENT HISTIDINE PROTEIN KINASE"/>
    <property type="match status" value="1"/>
</dbReference>
<dbReference type="Proteomes" id="UP000646053">
    <property type="component" value="Unassembled WGS sequence"/>
</dbReference>
<dbReference type="Gene3D" id="3.40.50.2300">
    <property type="match status" value="1"/>
</dbReference>
<evidence type="ECO:0000256" key="17">
    <source>
        <dbReference type="SAM" id="Phobius"/>
    </source>
</evidence>
<protein>
    <recommendedName>
        <fullName evidence="14">Circadian input-output histidine kinase CikA</fullName>
        <ecNumber evidence="4">2.7.13.3</ecNumber>
    </recommendedName>
</protein>
<feature type="domain" description="Response regulatory" evidence="19">
    <location>
        <begin position="587"/>
        <end position="702"/>
    </location>
</feature>
<dbReference type="SMART" id="SM00448">
    <property type="entry name" value="REC"/>
    <property type="match status" value="1"/>
</dbReference>
<evidence type="ECO:0000313" key="21">
    <source>
        <dbReference type="EMBL" id="NDJ18990.1"/>
    </source>
</evidence>
<evidence type="ECO:0000256" key="5">
    <source>
        <dbReference type="ARBA" id="ARBA00022553"/>
    </source>
</evidence>
<dbReference type="EMBL" id="WVIE01000022">
    <property type="protein sequence ID" value="NDJ18990.1"/>
    <property type="molecule type" value="Genomic_DNA"/>
</dbReference>
<evidence type="ECO:0000256" key="12">
    <source>
        <dbReference type="ARBA" id="ARBA00023012"/>
    </source>
</evidence>
<dbReference type="PROSITE" id="PS50885">
    <property type="entry name" value="HAMP"/>
    <property type="match status" value="1"/>
</dbReference>
<keyword evidence="16" id="KW-0175">Coiled coil</keyword>
<feature type="coiled-coil region" evidence="16">
    <location>
        <begin position="300"/>
        <end position="327"/>
    </location>
</feature>
<dbReference type="InterPro" id="IPR036890">
    <property type="entry name" value="HATPase_C_sf"/>
</dbReference>
<dbReference type="Pfam" id="PF00672">
    <property type="entry name" value="HAMP"/>
    <property type="match status" value="1"/>
</dbReference>
<proteinExistence type="inferred from homology"/>
<feature type="domain" description="Histidine kinase" evidence="18">
    <location>
        <begin position="337"/>
        <end position="554"/>
    </location>
</feature>
<keyword evidence="8" id="KW-0547">Nucleotide-binding</keyword>
<evidence type="ECO:0000256" key="10">
    <source>
        <dbReference type="ARBA" id="ARBA00022840"/>
    </source>
</evidence>
<dbReference type="Pfam" id="PF00512">
    <property type="entry name" value="HisKA"/>
    <property type="match status" value="1"/>
</dbReference>
<dbReference type="FunFam" id="1.10.287.130:FF:000004">
    <property type="entry name" value="Ethylene receptor 1"/>
    <property type="match status" value="1"/>
</dbReference>
<dbReference type="PANTHER" id="PTHR43047:SF64">
    <property type="entry name" value="HISTIDINE KINASE CONTAINING CHEY-HOMOLOGOUS RECEIVER DOMAIN AND PAS DOMAIN-RELATED"/>
    <property type="match status" value="1"/>
</dbReference>
<keyword evidence="10" id="KW-0067">ATP-binding</keyword>
<evidence type="ECO:0000256" key="14">
    <source>
        <dbReference type="ARBA" id="ARBA00074306"/>
    </source>
</evidence>
<keyword evidence="6" id="KW-0808">Transferase</keyword>
<dbReference type="CDD" id="cd06225">
    <property type="entry name" value="HAMP"/>
    <property type="match status" value="1"/>
</dbReference>
<dbReference type="SUPFAM" id="SSF55874">
    <property type="entry name" value="ATPase domain of HSP90 chaperone/DNA topoisomerase II/histidine kinase"/>
    <property type="match status" value="1"/>
</dbReference>
<name>A0A8J7ZBN2_9CYAN</name>
<dbReference type="GO" id="GO:0016020">
    <property type="term" value="C:membrane"/>
    <property type="evidence" value="ECO:0007669"/>
    <property type="project" value="UniProtKB-SubCell"/>
</dbReference>
<dbReference type="InterPro" id="IPR001789">
    <property type="entry name" value="Sig_transdc_resp-reg_receiver"/>
</dbReference>
<sequence>MLNHLKLGPKFTLLLAIVFAIGMVLSGVTLGFTIQHEAEKSITTRAELLTQMMNSVRSYTSDHVEPLLKEKLVIEPEFVRETVPSFSARAVFEQFRSRPEYSSFFYKEATPNPTNPKNLADDFEAGLFAQFRQQPDLTMLSGYRTIADKHLYYTARPLVVREASCLQCHTTPALAPKSQLATYGSRTGFGWRLNDVIATQVIYVPADEVLARGRENTVWIMGIFSTIFAIAILSINRLLKRAIVQPLKQLTAIARHLSNESLTTEQVKEFETPAIAKVAQRRDEPGQLARTFQHMAHEVAEREEHLNQAVEERTAQLAERTKEAQEANSAKSQFLATMSHELRTPLNIILGFSQLMTRNRSLDATQQGYLDTINRSGEHLLGLINNVLDLAKIEAGKITLNETNFDLNGVLNWVQAMFQFKAQSKGIEFGIEQTNALPNQIYTDEGKLRQVLINLIGNAIKFTQRGQVILRVMREREHILHFEVEDTGAGIAPSELDRLFQPFVQTESGRKTQEGTGLGLAIAHQFVHLMGGTLTAESQIGVGTTFRFSINAQFLETPSTRFAPLSSEGSQTAQQVIGLAPKQPTYRILVVDDIAENRQLLVELLQPIGFDVREASSGRDAIALCQTWLPHLIWMDIRMPEMDGYDATQQIKATMTTAPVVIALTGSAFEADRNSAIARGCDDFVRKPLRAETIFAKIAEHLDVRYAYAPDAAVDGVSQHQTLQNNVAIPSELRIADLTIMSSEWIAQLHHAATRVNSKDLLSLIDQIPAEYGLLINALTHLVNNFRFADLKTLTNQDARPDVGERS</sequence>
<evidence type="ECO:0000256" key="15">
    <source>
        <dbReference type="PROSITE-ProRule" id="PRU00169"/>
    </source>
</evidence>
<evidence type="ECO:0000256" key="1">
    <source>
        <dbReference type="ARBA" id="ARBA00000085"/>
    </source>
</evidence>
<dbReference type="EC" id="2.7.13.3" evidence="4"/>
<dbReference type="CDD" id="cd16922">
    <property type="entry name" value="HATPase_EvgS-ArcB-TorS-like"/>
    <property type="match status" value="1"/>
</dbReference>
<dbReference type="SUPFAM" id="SSF47384">
    <property type="entry name" value="Homodimeric domain of signal transducing histidine kinase"/>
    <property type="match status" value="1"/>
</dbReference>
<comment type="similarity">
    <text evidence="3">In the N-terminal section; belongs to the phytochrome family.</text>
</comment>
<evidence type="ECO:0000256" key="8">
    <source>
        <dbReference type="ARBA" id="ARBA00022741"/>
    </source>
</evidence>
<dbReference type="SUPFAM" id="SSF52172">
    <property type="entry name" value="CheY-like"/>
    <property type="match status" value="1"/>
</dbReference>
<keyword evidence="5 15" id="KW-0597">Phosphoprotein</keyword>
<comment type="catalytic activity">
    <reaction evidence="1">
        <text>ATP + protein L-histidine = ADP + protein N-phospho-L-histidine.</text>
        <dbReference type="EC" id="2.7.13.3"/>
    </reaction>
</comment>
<comment type="caution">
    <text evidence="21">The sequence shown here is derived from an EMBL/GenBank/DDBJ whole genome shotgun (WGS) entry which is preliminary data.</text>
</comment>
<evidence type="ECO:0000313" key="22">
    <source>
        <dbReference type="Proteomes" id="UP000646053"/>
    </source>
</evidence>
<dbReference type="SMART" id="SM00304">
    <property type="entry name" value="HAMP"/>
    <property type="match status" value="1"/>
</dbReference>
<dbReference type="Gene3D" id="1.10.287.130">
    <property type="match status" value="1"/>
</dbReference>
<dbReference type="InterPro" id="IPR011006">
    <property type="entry name" value="CheY-like_superfamily"/>
</dbReference>
<dbReference type="InterPro" id="IPR036097">
    <property type="entry name" value="HisK_dim/P_sf"/>
</dbReference>
<dbReference type="RefSeq" id="WP_162424516.1">
    <property type="nucleotide sequence ID" value="NZ_WVIE01000022.1"/>
</dbReference>
<keyword evidence="7 17" id="KW-0812">Transmembrane</keyword>
<dbReference type="InterPro" id="IPR003660">
    <property type="entry name" value="HAMP_dom"/>
</dbReference>
<accession>A0A8J7ZBN2</accession>
<feature type="transmembrane region" description="Helical" evidence="17">
    <location>
        <begin position="12"/>
        <end position="34"/>
    </location>
</feature>
<keyword evidence="11 17" id="KW-1133">Transmembrane helix</keyword>
<evidence type="ECO:0000256" key="6">
    <source>
        <dbReference type="ARBA" id="ARBA00022679"/>
    </source>
</evidence>
<dbReference type="GO" id="GO:0000155">
    <property type="term" value="F:phosphorelay sensor kinase activity"/>
    <property type="evidence" value="ECO:0007669"/>
    <property type="project" value="InterPro"/>
</dbReference>
<evidence type="ECO:0000256" key="13">
    <source>
        <dbReference type="ARBA" id="ARBA00023136"/>
    </source>
</evidence>
<evidence type="ECO:0000256" key="16">
    <source>
        <dbReference type="SAM" id="Coils"/>
    </source>
</evidence>
<dbReference type="CDD" id="cd17546">
    <property type="entry name" value="REC_hyHK_CKI1_RcsC-like"/>
    <property type="match status" value="1"/>
</dbReference>
<dbReference type="Gene3D" id="6.10.340.10">
    <property type="match status" value="1"/>
</dbReference>
<evidence type="ECO:0000256" key="9">
    <source>
        <dbReference type="ARBA" id="ARBA00022777"/>
    </source>
</evidence>
<dbReference type="InterPro" id="IPR021796">
    <property type="entry name" value="Tll0287-like_dom"/>
</dbReference>
<evidence type="ECO:0000256" key="2">
    <source>
        <dbReference type="ARBA" id="ARBA00004370"/>
    </source>
</evidence>
<keyword evidence="22" id="KW-1185">Reference proteome</keyword>